<gene>
    <name evidence="2" type="primary">DHCR24_2</name>
    <name evidence="2" type="ORF">XENORESO_016536</name>
</gene>
<comment type="caution">
    <text evidence="2">The sequence shown here is derived from an EMBL/GenBank/DDBJ whole genome shotgun (WGS) entry which is preliminary data.</text>
</comment>
<evidence type="ECO:0000256" key="1">
    <source>
        <dbReference type="ARBA" id="ARBA00023002"/>
    </source>
</evidence>
<keyword evidence="1" id="KW-0560">Oxidoreductase</keyword>
<evidence type="ECO:0000313" key="2">
    <source>
        <dbReference type="EMBL" id="MEQ2268164.1"/>
    </source>
</evidence>
<proteinExistence type="predicted"/>
<dbReference type="PANTHER" id="PTHR10801:SF0">
    <property type="entry name" value="DELTA(24)-STEROL REDUCTASE"/>
    <property type="match status" value="1"/>
</dbReference>
<protein>
    <submittedName>
        <fullName evidence="2">Delta(24)-sterol reductase</fullName>
    </submittedName>
</protein>
<organism evidence="2 3">
    <name type="scientific">Xenotaenia resolanae</name>
    <dbReference type="NCBI Taxonomy" id="208358"/>
    <lineage>
        <taxon>Eukaryota</taxon>
        <taxon>Metazoa</taxon>
        <taxon>Chordata</taxon>
        <taxon>Craniata</taxon>
        <taxon>Vertebrata</taxon>
        <taxon>Euteleostomi</taxon>
        <taxon>Actinopterygii</taxon>
        <taxon>Neopterygii</taxon>
        <taxon>Teleostei</taxon>
        <taxon>Neoteleostei</taxon>
        <taxon>Acanthomorphata</taxon>
        <taxon>Ovalentaria</taxon>
        <taxon>Atherinomorphae</taxon>
        <taxon>Cyprinodontiformes</taxon>
        <taxon>Goodeidae</taxon>
        <taxon>Xenotaenia</taxon>
    </lineage>
</organism>
<dbReference type="Proteomes" id="UP001444071">
    <property type="component" value="Unassembled WGS sequence"/>
</dbReference>
<feature type="non-terminal residue" evidence="2">
    <location>
        <position position="1"/>
    </location>
</feature>
<evidence type="ECO:0000313" key="3">
    <source>
        <dbReference type="Proteomes" id="UP001444071"/>
    </source>
</evidence>
<dbReference type="PANTHER" id="PTHR10801">
    <property type="entry name" value="24-DEHYDROCHOLESTEROL REDUCTASE"/>
    <property type="match status" value="1"/>
</dbReference>
<accession>A0ABV0WGB5</accession>
<reference evidence="2 3" key="1">
    <citation type="submission" date="2021-06" db="EMBL/GenBank/DDBJ databases">
        <authorList>
            <person name="Palmer J.M."/>
        </authorList>
    </citation>
    <scope>NUCLEOTIDE SEQUENCE [LARGE SCALE GENOMIC DNA]</scope>
    <source>
        <strain evidence="2 3">XR_2019</strain>
        <tissue evidence="2">Muscle</tissue>
    </source>
</reference>
<dbReference type="EMBL" id="JAHRIM010045522">
    <property type="protein sequence ID" value="MEQ2268164.1"/>
    <property type="molecule type" value="Genomic_DNA"/>
</dbReference>
<keyword evidence="3" id="KW-1185">Reference proteome</keyword>
<dbReference type="InterPro" id="IPR040165">
    <property type="entry name" value="Diminuto-like"/>
</dbReference>
<name>A0ABV0WGB5_9TELE</name>
<sequence length="61" mass="7532">INRIGLHFKPWFFKHVESYLKGDHSGVEFIPLRQYYHRHTRSIFWELQVYTLTHILVLLHL</sequence>